<dbReference type="InterPro" id="IPR019734">
    <property type="entry name" value="TPR_rpt"/>
</dbReference>
<evidence type="ECO:0000313" key="3">
    <source>
        <dbReference type="Proteomes" id="UP000663836"/>
    </source>
</evidence>
<proteinExistence type="predicted"/>
<comment type="caution">
    <text evidence="2">The sequence shown here is derived from an EMBL/GenBank/DDBJ whole genome shotgun (WGS) entry which is preliminary data.</text>
</comment>
<sequence>MALESGYIIIWLDAHIGSKNNCRKMKEDFEVGLVEIATVPPIPHDPIDDLICAIREHSAPILFTDSQEEALELIENNMGFRKVIFISSATLGRQIVPKIMEKELQLESYYVFCGNMEAHRDWGIECINDGLNIQMFDHETTLLIRLCRDMSNILKEDGKVLLNTNKLEAALKYFEFALELADTAVNNTIPDQELGPVRDHTSNSTSGGFLYWNQYLPVNASDQGRVYLSKTIEQNNGMCIQLACYVKSKVVNKNTTMIRLSNDENPNIGL</sequence>
<dbReference type="EMBL" id="CAJOBD010005443">
    <property type="protein sequence ID" value="CAF4031348.1"/>
    <property type="molecule type" value="Genomic_DNA"/>
</dbReference>
<dbReference type="AlphaFoldDB" id="A0A819QXW3"/>
<organism evidence="2 3">
    <name type="scientific">Rotaria sordida</name>
    <dbReference type="NCBI Taxonomy" id="392033"/>
    <lineage>
        <taxon>Eukaryota</taxon>
        <taxon>Metazoa</taxon>
        <taxon>Spiralia</taxon>
        <taxon>Gnathifera</taxon>
        <taxon>Rotifera</taxon>
        <taxon>Eurotatoria</taxon>
        <taxon>Bdelloidea</taxon>
        <taxon>Philodinida</taxon>
        <taxon>Philodinidae</taxon>
        <taxon>Rotaria</taxon>
    </lineage>
</organism>
<evidence type="ECO:0000313" key="2">
    <source>
        <dbReference type="EMBL" id="CAF4031348.1"/>
    </source>
</evidence>
<reference evidence="2" key="1">
    <citation type="submission" date="2021-02" db="EMBL/GenBank/DDBJ databases">
        <authorList>
            <person name="Nowell W R."/>
        </authorList>
    </citation>
    <scope>NUCLEOTIDE SEQUENCE</scope>
</reference>
<dbReference type="Proteomes" id="UP000663836">
    <property type="component" value="Unassembled WGS sequence"/>
</dbReference>
<protein>
    <submittedName>
        <fullName evidence="2">Uncharacterized protein</fullName>
    </submittedName>
</protein>
<name>A0A819QXW3_9BILA</name>
<feature type="repeat" description="TPR" evidence="1">
    <location>
        <begin position="151"/>
        <end position="184"/>
    </location>
</feature>
<evidence type="ECO:0000256" key="1">
    <source>
        <dbReference type="PROSITE-ProRule" id="PRU00339"/>
    </source>
</evidence>
<accession>A0A819QXW3</accession>
<keyword evidence="1" id="KW-0802">TPR repeat</keyword>
<gene>
    <name evidence="2" type="ORF">JBS370_LOCUS27976</name>
</gene>
<dbReference type="PROSITE" id="PS50005">
    <property type="entry name" value="TPR"/>
    <property type="match status" value="1"/>
</dbReference>